<reference evidence="1" key="1">
    <citation type="submission" date="2020-04" db="EMBL/GenBank/DDBJ databases">
        <authorList>
            <person name="Zhang T."/>
        </authorList>
    </citation>
    <scope>NUCLEOTIDE SEQUENCE</scope>
    <source>
        <strain evidence="1">HKST-UBA03</strain>
    </source>
</reference>
<protein>
    <recommendedName>
        <fullName evidence="3">Hydrolase</fullName>
    </recommendedName>
</protein>
<dbReference type="Proteomes" id="UP000751518">
    <property type="component" value="Unassembled WGS sequence"/>
</dbReference>
<sequence length="219" mass="24470">MNTNPNAKRVLCFGDSLTWGYMPATSHERFAANVRWTGKLQMLLGDNYEIIEEGLNSRSLVSEDTRPGKEGRNGSTYIIPCLDTHDPIDLVIIMLGTNELKDNFESTPDQIISSFEEHFVKVIAERKSQFKDTNPHILIMIPPAIDLSKEYALARYANSKDKYDAMVSGYTKISQKYNASLILASEYVTTGDDGVHIAEGSHAKLADALKPRVENILND</sequence>
<dbReference type="SUPFAM" id="SSF52266">
    <property type="entry name" value="SGNH hydrolase"/>
    <property type="match status" value="1"/>
</dbReference>
<dbReference type="AlphaFoldDB" id="A0A955LK14"/>
<evidence type="ECO:0008006" key="3">
    <source>
        <dbReference type="Google" id="ProtNLM"/>
    </source>
</evidence>
<dbReference type="InterPro" id="IPR036514">
    <property type="entry name" value="SGNH_hydro_sf"/>
</dbReference>
<dbReference type="Gene3D" id="3.40.50.1110">
    <property type="entry name" value="SGNH hydrolase"/>
    <property type="match status" value="1"/>
</dbReference>
<reference evidence="1" key="2">
    <citation type="journal article" date="2021" name="Microbiome">
        <title>Successional dynamics and alternative stable states in a saline activated sludge microbial community over 9 years.</title>
        <authorList>
            <person name="Wang Y."/>
            <person name="Ye J."/>
            <person name="Ju F."/>
            <person name="Liu L."/>
            <person name="Boyd J.A."/>
            <person name="Deng Y."/>
            <person name="Parks D.H."/>
            <person name="Jiang X."/>
            <person name="Yin X."/>
            <person name="Woodcroft B.J."/>
            <person name="Tyson G.W."/>
            <person name="Hugenholtz P."/>
            <person name="Polz M.F."/>
            <person name="Zhang T."/>
        </authorList>
    </citation>
    <scope>NUCLEOTIDE SEQUENCE</scope>
    <source>
        <strain evidence="1">HKST-UBA03</strain>
    </source>
</reference>
<dbReference type="Pfam" id="PF00657">
    <property type="entry name" value="Lipase_GDSL"/>
    <property type="match status" value="1"/>
</dbReference>
<dbReference type="EMBL" id="JAGQKZ010000011">
    <property type="protein sequence ID" value="MCA9391935.1"/>
    <property type="molecule type" value="Genomic_DNA"/>
</dbReference>
<evidence type="ECO:0000313" key="2">
    <source>
        <dbReference type="Proteomes" id="UP000751518"/>
    </source>
</evidence>
<gene>
    <name evidence="1" type="ORF">KC614_01895</name>
</gene>
<dbReference type="InterPro" id="IPR001087">
    <property type="entry name" value="GDSL"/>
</dbReference>
<name>A0A955LK14_UNCKA</name>
<evidence type="ECO:0000313" key="1">
    <source>
        <dbReference type="EMBL" id="MCA9391935.1"/>
    </source>
</evidence>
<comment type="caution">
    <text evidence="1">The sequence shown here is derived from an EMBL/GenBank/DDBJ whole genome shotgun (WGS) entry which is preliminary data.</text>
</comment>
<accession>A0A955LK14</accession>
<organism evidence="1 2">
    <name type="scientific">candidate division WWE3 bacterium</name>
    <dbReference type="NCBI Taxonomy" id="2053526"/>
    <lineage>
        <taxon>Bacteria</taxon>
        <taxon>Katanobacteria</taxon>
    </lineage>
</organism>
<proteinExistence type="predicted"/>